<evidence type="ECO:0000259" key="13">
    <source>
        <dbReference type="Pfam" id="PF14748"/>
    </source>
</evidence>
<dbReference type="Proteomes" id="UP000006362">
    <property type="component" value="Chromosome"/>
</dbReference>
<reference evidence="14" key="1">
    <citation type="submission" date="2011-01" db="EMBL/GenBank/DDBJ databases">
        <title>Complete sequence of chromosome of Thermovibrio ammonificans HB-1.</title>
        <authorList>
            <consortium name="US DOE Joint Genome Institute"/>
            <person name="Lucas S."/>
            <person name="Copeland A."/>
            <person name="Lapidus A."/>
            <person name="Cheng J.-F."/>
            <person name="Goodwin L."/>
            <person name="Pitluck S."/>
            <person name="Davenport K."/>
            <person name="Detter J.C."/>
            <person name="Han C."/>
            <person name="Tapia R."/>
            <person name="Land M."/>
            <person name="Hauser L."/>
            <person name="Kyrpides N."/>
            <person name="Ivanova N."/>
            <person name="Ovchinnikova G."/>
            <person name="Vetriani C."/>
            <person name="Woyke T."/>
        </authorList>
    </citation>
    <scope>NUCLEOTIDE SEQUENCE [LARGE SCALE GENOMIC DNA]</scope>
    <source>
        <strain evidence="14">HB-1</strain>
    </source>
</reference>
<dbReference type="PANTHER" id="PTHR11645">
    <property type="entry name" value="PYRROLINE-5-CARBOXYLATE REDUCTASE"/>
    <property type="match status" value="1"/>
</dbReference>
<dbReference type="NCBIfam" id="TIGR00112">
    <property type="entry name" value="proC"/>
    <property type="match status" value="1"/>
</dbReference>
<feature type="binding site" evidence="10">
    <location>
        <begin position="70"/>
        <end position="73"/>
    </location>
    <ligand>
        <name>NADP(+)</name>
        <dbReference type="ChEBI" id="CHEBI:58349"/>
    </ligand>
</feature>
<sequence>MNYRVGFIGGGNMAEAFISAFVEGEFLPPGNIFVSDVRPERLKELQTLYGVNTTLNNSEVVLNSDILFLAVKPQVMPAVLREIAEVVTPAQVVVSMAAGFPMRSIEALLGDDKKIARIMPNIMVKVRSGVVAYCDNSRLLDEERERVLSLLEVTGAVFRLSESLFDAVTAVAGSSPAFFFAIIEAACDGAVKVGLPRDVAKEMVLKVLEGCVKMAADEHPEVLKDRVTSPAGTTIEGLFALERGGVRASIIEAVSAACRRSKEISDLIEKSLG</sequence>
<evidence type="ECO:0000256" key="10">
    <source>
        <dbReference type="PIRSR" id="PIRSR000193-1"/>
    </source>
</evidence>
<comment type="function">
    <text evidence="8">Catalyzes the reduction of 1-pyrroline-5-carboxylate (PCA) to L-proline.</text>
</comment>
<keyword evidence="3 8" id="KW-0963">Cytoplasm</keyword>
<comment type="catalytic activity">
    <reaction evidence="8 11">
        <text>L-proline + NADP(+) = (S)-1-pyrroline-5-carboxylate + NADPH + 2 H(+)</text>
        <dbReference type="Rhea" id="RHEA:14109"/>
        <dbReference type="ChEBI" id="CHEBI:15378"/>
        <dbReference type="ChEBI" id="CHEBI:17388"/>
        <dbReference type="ChEBI" id="CHEBI:57783"/>
        <dbReference type="ChEBI" id="CHEBI:58349"/>
        <dbReference type="ChEBI" id="CHEBI:60039"/>
        <dbReference type="EC" id="1.5.1.2"/>
    </reaction>
</comment>
<dbReference type="STRING" id="648996.Theam_1215"/>
<comment type="subcellular location">
    <subcellularLocation>
        <location evidence="1 8">Cytoplasm</location>
    </subcellularLocation>
</comment>
<keyword evidence="6 8" id="KW-0521">NADP</keyword>
<accession>E8T2X0</accession>
<dbReference type="Gene3D" id="1.10.3730.10">
    <property type="entry name" value="ProC C-terminal domain-like"/>
    <property type="match status" value="1"/>
</dbReference>
<keyword evidence="4 8" id="KW-0028">Amino-acid biosynthesis</keyword>
<protein>
    <recommendedName>
        <fullName evidence="8 9">Pyrroline-5-carboxylate reductase</fullName>
        <shortName evidence="8">P5C reductase</shortName>
        <shortName evidence="8">P5CR</shortName>
        <ecNumber evidence="8 9">1.5.1.2</ecNumber>
    </recommendedName>
    <alternativeName>
        <fullName evidence="8">PCA reductase</fullName>
    </alternativeName>
</protein>
<dbReference type="GO" id="GO:0005737">
    <property type="term" value="C:cytoplasm"/>
    <property type="evidence" value="ECO:0007669"/>
    <property type="project" value="UniProtKB-SubCell"/>
</dbReference>
<dbReference type="UniPathway" id="UPA00098">
    <property type="reaction ID" value="UER00361"/>
</dbReference>
<dbReference type="InterPro" id="IPR028939">
    <property type="entry name" value="P5C_Rdtase_cat_N"/>
</dbReference>
<dbReference type="SUPFAM" id="SSF48179">
    <property type="entry name" value="6-phosphogluconate dehydrogenase C-terminal domain-like"/>
    <property type="match status" value="1"/>
</dbReference>
<evidence type="ECO:0000256" key="1">
    <source>
        <dbReference type="ARBA" id="ARBA00004496"/>
    </source>
</evidence>
<dbReference type="GO" id="GO:0055129">
    <property type="term" value="P:L-proline biosynthetic process"/>
    <property type="evidence" value="ECO:0007669"/>
    <property type="project" value="UniProtKB-UniRule"/>
</dbReference>
<comment type="pathway">
    <text evidence="8 11">Amino-acid biosynthesis; L-proline biosynthesis; L-proline from L-glutamate 5-semialdehyde: step 1/1.</text>
</comment>
<dbReference type="InterPro" id="IPR008927">
    <property type="entry name" value="6-PGluconate_DH-like_C_sf"/>
</dbReference>
<evidence type="ECO:0000313" key="15">
    <source>
        <dbReference type="Proteomes" id="UP000006362"/>
    </source>
</evidence>
<evidence type="ECO:0000313" key="14">
    <source>
        <dbReference type="EMBL" id="ADU97179.1"/>
    </source>
</evidence>
<keyword evidence="7 8" id="KW-0560">Oxidoreductase</keyword>
<evidence type="ECO:0000259" key="12">
    <source>
        <dbReference type="Pfam" id="PF03807"/>
    </source>
</evidence>
<dbReference type="FunFam" id="1.10.3730.10:FF:000001">
    <property type="entry name" value="Pyrroline-5-carboxylate reductase"/>
    <property type="match status" value="1"/>
</dbReference>
<dbReference type="PANTHER" id="PTHR11645:SF0">
    <property type="entry name" value="PYRROLINE-5-CARBOXYLATE REDUCTASE 3"/>
    <property type="match status" value="1"/>
</dbReference>
<feature type="binding site" evidence="10">
    <location>
        <position position="57"/>
    </location>
    <ligand>
        <name>NADPH</name>
        <dbReference type="ChEBI" id="CHEBI:57783"/>
    </ligand>
</feature>
<evidence type="ECO:0000256" key="8">
    <source>
        <dbReference type="HAMAP-Rule" id="MF_01925"/>
    </source>
</evidence>
<dbReference type="AlphaFoldDB" id="E8T2X0"/>
<dbReference type="HAMAP" id="MF_01925">
    <property type="entry name" value="P5C_reductase"/>
    <property type="match status" value="1"/>
</dbReference>
<evidence type="ECO:0000256" key="3">
    <source>
        <dbReference type="ARBA" id="ARBA00022490"/>
    </source>
</evidence>
<dbReference type="EMBL" id="CP002444">
    <property type="protein sequence ID" value="ADU97179.1"/>
    <property type="molecule type" value="Genomic_DNA"/>
</dbReference>
<evidence type="ECO:0000256" key="11">
    <source>
        <dbReference type="RuleBase" id="RU003903"/>
    </source>
</evidence>
<evidence type="ECO:0000256" key="6">
    <source>
        <dbReference type="ARBA" id="ARBA00022857"/>
    </source>
</evidence>
<feature type="binding site" evidence="10">
    <location>
        <begin position="8"/>
        <end position="13"/>
    </location>
    <ligand>
        <name>NADP(+)</name>
        <dbReference type="ChEBI" id="CHEBI:58349"/>
    </ligand>
</feature>
<dbReference type="HOGENOM" id="CLU_042344_3_1_0"/>
<gene>
    <name evidence="8" type="primary">proC</name>
    <name evidence="14" type="ordered locus">Theam_1215</name>
</gene>
<evidence type="ECO:0000256" key="2">
    <source>
        <dbReference type="ARBA" id="ARBA00005525"/>
    </source>
</evidence>
<organism evidence="14 15">
    <name type="scientific">Thermovibrio ammonificans (strain DSM 15698 / JCM 12110 / HB-1)</name>
    <dbReference type="NCBI Taxonomy" id="648996"/>
    <lineage>
        <taxon>Bacteria</taxon>
        <taxon>Pseudomonadati</taxon>
        <taxon>Aquificota</taxon>
        <taxon>Aquificia</taxon>
        <taxon>Desulfurobacteriales</taxon>
        <taxon>Desulfurobacteriaceae</taxon>
        <taxon>Thermovibrio</taxon>
    </lineage>
</organism>
<proteinExistence type="inferred from homology"/>
<dbReference type="GO" id="GO:0004735">
    <property type="term" value="F:pyrroline-5-carboxylate reductase activity"/>
    <property type="evidence" value="ECO:0007669"/>
    <property type="project" value="UniProtKB-UniRule"/>
</dbReference>
<evidence type="ECO:0000256" key="5">
    <source>
        <dbReference type="ARBA" id="ARBA00022650"/>
    </source>
</evidence>
<dbReference type="PROSITE" id="PS00521">
    <property type="entry name" value="P5CR"/>
    <property type="match status" value="1"/>
</dbReference>
<dbReference type="InterPro" id="IPR000304">
    <property type="entry name" value="Pyrroline-COOH_reductase"/>
</dbReference>
<dbReference type="Gene3D" id="3.40.50.720">
    <property type="entry name" value="NAD(P)-binding Rossmann-like Domain"/>
    <property type="match status" value="1"/>
</dbReference>
<name>E8T2X0_THEA1</name>
<keyword evidence="5 8" id="KW-0641">Proline biosynthesis</keyword>
<feature type="domain" description="Pyrroline-5-carboxylate reductase dimerisation" evidence="13">
    <location>
        <begin position="162"/>
        <end position="263"/>
    </location>
</feature>
<dbReference type="Pfam" id="PF03807">
    <property type="entry name" value="F420_oxidored"/>
    <property type="match status" value="1"/>
</dbReference>
<evidence type="ECO:0000256" key="4">
    <source>
        <dbReference type="ARBA" id="ARBA00022605"/>
    </source>
</evidence>
<dbReference type="KEGG" id="tam:Theam_1215"/>
<dbReference type="RefSeq" id="WP_013537965.1">
    <property type="nucleotide sequence ID" value="NC_014926.1"/>
</dbReference>
<dbReference type="InterPro" id="IPR053790">
    <property type="entry name" value="P5CR-like_CS"/>
</dbReference>
<dbReference type="eggNOG" id="COG0345">
    <property type="taxonomic scope" value="Bacteria"/>
</dbReference>
<dbReference type="OrthoDB" id="9805754at2"/>
<evidence type="ECO:0000256" key="9">
    <source>
        <dbReference type="NCBIfam" id="TIGR00112"/>
    </source>
</evidence>
<keyword evidence="15" id="KW-1185">Reference proteome</keyword>
<comment type="catalytic activity">
    <reaction evidence="8">
        <text>L-proline + NAD(+) = (S)-1-pyrroline-5-carboxylate + NADH + 2 H(+)</text>
        <dbReference type="Rhea" id="RHEA:14105"/>
        <dbReference type="ChEBI" id="CHEBI:15378"/>
        <dbReference type="ChEBI" id="CHEBI:17388"/>
        <dbReference type="ChEBI" id="CHEBI:57540"/>
        <dbReference type="ChEBI" id="CHEBI:57945"/>
        <dbReference type="ChEBI" id="CHEBI:60039"/>
        <dbReference type="EC" id="1.5.1.2"/>
    </reaction>
</comment>
<dbReference type="EC" id="1.5.1.2" evidence="8 9"/>
<dbReference type="FunFam" id="3.40.50.720:FF:000190">
    <property type="entry name" value="Pyrroline-5-carboxylate reductase"/>
    <property type="match status" value="1"/>
</dbReference>
<dbReference type="SUPFAM" id="SSF51735">
    <property type="entry name" value="NAD(P)-binding Rossmann-fold domains"/>
    <property type="match status" value="1"/>
</dbReference>
<comment type="similarity">
    <text evidence="2 8 11">Belongs to the pyrroline-5-carboxylate reductase family.</text>
</comment>
<feature type="domain" description="Pyrroline-5-carboxylate reductase catalytic N-terminal" evidence="12">
    <location>
        <begin position="4"/>
        <end position="99"/>
    </location>
</feature>
<dbReference type="InterPro" id="IPR029036">
    <property type="entry name" value="P5CR_dimer"/>
</dbReference>
<dbReference type="InterPro" id="IPR036291">
    <property type="entry name" value="NAD(P)-bd_dom_sf"/>
</dbReference>
<dbReference type="PIRSF" id="PIRSF000193">
    <property type="entry name" value="Pyrrol-5-carb_rd"/>
    <property type="match status" value="1"/>
</dbReference>
<dbReference type="Pfam" id="PF14748">
    <property type="entry name" value="P5CR_dimer"/>
    <property type="match status" value="1"/>
</dbReference>
<evidence type="ECO:0000256" key="7">
    <source>
        <dbReference type="ARBA" id="ARBA00023002"/>
    </source>
</evidence>